<evidence type="ECO:0000313" key="2">
    <source>
        <dbReference type="Proteomes" id="UP000053263"/>
    </source>
</evidence>
<dbReference type="AlphaFoldDB" id="A0A0C9SW34"/>
<keyword evidence="2" id="KW-1185">Reference proteome</keyword>
<proteinExistence type="predicted"/>
<protein>
    <submittedName>
        <fullName evidence="1">Uncharacterized protein</fullName>
    </submittedName>
</protein>
<dbReference type="Proteomes" id="UP000053263">
    <property type="component" value="Unassembled WGS sequence"/>
</dbReference>
<dbReference type="HOGENOM" id="CLU_1332421_0_0_1"/>
<gene>
    <name evidence="1" type="ORF">PLICRDRAFT_180369</name>
</gene>
<evidence type="ECO:0000313" key="1">
    <source>
        <dbReference type="EMBL" id="KII83465.1"/>
    </source>
</evidence>
<name>A0A0C9SW34_PLICR</name>
<organism evidence="1 2">
    <name type="scientific">Plicaturopsis crispa FD-325 SS-3</name>
    <dbReference type="NCBI Taxonomy" id="944288"/>
    <lineage>
        <taxon>Eukaryota</taxon>
        <taxon>Fungi</taxon>
        <taxon>Dikarya</taxon>
        <taxon>Basidiomycota</taxon>
        <taxon>Agaricomycotina</taxon>
        <taxon>Agaricomycetes</taxon>
        <taxon>Agaricomycetidae</taxon>
        <taxon>Amylocorticiales</taxon>
        <taxon>Amylocorticiaceae</taxon>
        <taxon>Plicatura</taxon>
        <taxon>Plicaturopsis crispa</taxon>
    </lineage>
</organism>
<sequence length="206" mass="23853">MESMQVTTRGLYSPAKFEEGIMWLRIFLRNLYDQKLILEPCVTVQLSHFDTSTINIASVIPPNIVSMTRLPVTSIAPPTSIYCVWDLETMTMIHVEHAVVAAYMDREAVEGYRYRTPFIPVFWERFRMDINRQRYVIVQSIVEREPGVESIMIRWAAGPILSTHIYYFHWAAPFIPAATVSLRSPMRVVRNSEDADCDSQTYVLQI</sequence>
<dbReference type="EMBL" id="KN832577">
    <property type="protein sequence ID" value="KII83465.1"/>
    <property type="molecule type" value="Genomic_DNA"/>
</dbReference>
<reference evidence="1 2" key="1">
    <citation type="submission" date="2014-06" db="EMBL/GenBank/DDBJ databases">
        <title>Evolutionary Origins and Diversification of the Mycorrhizal Mutualists.</title>
        <authorList>
            <consortium name="DOE Joint Genome Institute"/>
            <consortium name="Mycorrhizal Genomics Consortium"/>
            <person name="Kohler A."/>
            <person name="Kuo A."/>
            <person name="Nagy L.G."/>
            <person name="Floudas D."/>
            <person name="Copeland A."/>
            <person name="Barry K.W."/>
            <person name="Cichocki N."/>
            <person name="Veneault-Fourrey C."/>
            <person name="LaButti K."/>
            <person name="Lindquist E.A."/>
            <person name="Lipzen A."/>
            <person name="Lundell T."/>
            <person name="Morin E."/>
            <person name="Murat C."/>
            <person name="Riley R."/>
            <person name="Ohm R."/>
            <person name="Sun H."/>
            <person name="Tunlid A."/>
            <person name="Henrissat B."/>
            <person name="Grigoriev I.V."/>
            <person name="Hibbett D.S."/>
            <person name="Martin F."/>
        </authorList>
    </citation>
    <scope>NUCLEOTIDE SEQUENCE [LARGE SCALE GENOMIC DNA]</scope>
    <source>
        <strain evidence="1 2">FD-325 SS-3</strain>
    </source>
</reference>
<accession>A0A0C9SW34</accession>